<dbReference type="PANTHER" id="PTHR23028">
    <property type="entry name" value="ACETYLTRANSFERASE"/>
    <property type="match status" value="1"/>
</dbReference>
<feature type="transmembrane region" description="Helical" evidence="1">
    <location>
        <begin position="27"/>
        <end position="49"/>
    </location>
</feature>
<feature type="transmembrane region" description="Helical" evidence="1">
    <location>
        <begin position="188"/>
        <end position="208"/>
    </location>
</feature>
<dbReference type="EMBL" id="RCNU01000009">
    <property type="protein sequence ID" value="RWQ93516.1"/>
    <property type="molecule type" value="Genomic_DNA"/>
</dbReference>
<evidence type="ECO:0000313" key="4">
    <source>
        <dbReference type="Proteomes" id="UP000283841"/>
    </source>
</evidence>
<keyword evidence="4" id="KW-1185">Reference proteome</keyword>
<keyword evidence="3" id="KW-0808">Transferase</keyword>
<organism evidence="3 4">
    <name type="scientific">Byssochlamys spectabilis</name>
    <name type="common">Paecilomyces variotii</name>
    <dbReference type="NCBI Taxonomy" id="264951"/>
    <lineage>
        <taxon>Eukaryota</taxon>
        <taxon>Fungi</taxon>
        <taxon>Dikarya</taxon>
        <taxon>Ascomycota</taxon>
        <taxon>Pezizomycotina</taxon>
        <taxon>Eurotiomycetes</taxon>
        <taxon>Eurotiomycetidae</taxon>
        <taxon>Eurotiales</taxon>
        <taxon>Thermoascaceae</taxon>
        <taxon>Paecilomyces</taxon>
    </lineage>
</organism>
<feature type="transmembrane region" description="Helical" evidence="1">
    <location>
        <begin position="220"/>
        <end position="245"/>
    </location>
</feature>
<proteinExistence type="predicted"/>
<name>A0A443HNV0_BYSSP</name>
<dbReference type="Pfam" id="PF01757">
    <property type="entry name" value="Acyl_transf_3"/>
    <property type="match status" value="1"/>
</dbReference>
<dbReference type="PANTHER" id="PTHR23028:SF128">
    <property type="entry name" value="ACYLTRANSFERASE 3 DOMAIN-CONTAINING PROTEIN"/>
    <property type="match status" value="1"/>
</dbReference>
<accession>A0A443HNV0</accession>
<dbReference type="Proteomes" id="UP000283841">
    <property type="component" value="Unassembled WGS sequence"/>
</dbReference>
<dbReference type="GeneID" id="39596698"/>
<dbReference type="InterPro" id="IPR002656">
    <property type="entry name" value="Acyl_transf_3_dom"/>
</dbReference>
<keyword evidence="1" id="KW-0812">Transmembrane</keyword>
<keyword evidence="1" id="KW-0472">Membrane</keyword>
<dbReference type="RefSeq" id="XP_028483161.1">
    <property type="nucleotide sequence ID" value="XM_028627421.1"/>
</dbReference>
<dbReference type="InterPro" id="IPR050879">
    <property type="entry name" value="Acyltransferase_3"/>
</dbReference>
<sequence length="464" mass="51333">MTVAALADHPKKLTPSRVRNTSWADGLRGIAAVGVVASHTTLCFARYIVPPSFGEDGSVALFQRPFFRLVGQGQAFVAIFFVLLGFVNSLKPATLARSGAVSDALNTLATSAFRRTGRLVFPAAAVTVIAWFFCQFGAFKIAKKTDAYWLSATSPQPSPSWPAAVGDLVRQLISTWVYGDNQYDQPQWALLSLFKASLYVFMTLLATVNTSPRFRLTAEIILYMWSWATNDCIVGINAFAGMILAELSLLPPPSPKSLLVEIIPYPFAILGLYLCSFPDEFYEQTAWTRQLWQIGLAIFPAGANMGRFFAGIGAQMLCFAILFSPSMRHALSNRWLLWLGEISFPIYLLHGPLMRSVMTYMLFLPSALFFKPAVLEDGTPDPNSAIPIPSFLKLMIVCPIFFAFLLVVARLWLRKVEPYFGTATNAFEKFARTWGRTPSANREKEKLDGNGGLLPTVVIRNCVS</sequence>
<protein>
    <submittedName>
        <fullName evidence="3">Acyltransferase 3</fullName>
    </submittedName>
</protein>
<keyword evidence="3" id="KW-0012">Acyltransferase</keyword>
<evidence type="ECO:0000313" key="3">
    <source>
        <dbReference type="EMBL" id="RWQ93516.1"/>
    </source>
</evidence>
<dbReference type="GO" id="GO:0016747">
    <property type="term" value="F:acyltransferase activity, transferring groups other than amino-acyl groups"/>
    <property type="evidence" value="ECO:0007669"/>
    <property type="project" value="InterPro"/>
</dbReference>
<feature type="transmembrane region" description="Helical" evidence="1">
    <location>
        <begin position="257"/>
        <end position="275"/>
    </location>
</feature>
<keyword evidence="1" id="KW-1133">Transmembrane helix</keyword>
<dbReference type="STRING" id="264951.A0A443HNV0"/>
<feature type="transmembrane region" description="Helical" evidence="1">
    <location>
        <begin position="69"/>
        <end position="87"/>
    </location>
</feature>
<dbReference type="AlphaFoldDB" id="A0A443HNV0"/>
<comment type="caution">
    <text evidence="3">The sequence shown here is derived from an EMBL/GenBank/DDBJ whole genome shotgun (WGS) entry which is preliminary data.</text>
</comment>
<feature type="transmembrane region" description="Helical" evidence="1">
    <location>
        <begin position="394"/>
        <end position="413"/>
    </location>
</feature>
<feature type="transmembrane region" description="Helical" evidence="1">
    <location>
        <begin position="335"/>
        <end position="350"/>
    </location>
</feature>
<dbReference type="VEuPathDB" id="FungiDB:C8Q69DRAFT_326438"/>
<feature type="domain" description="Acyltransferase 3" evidence="2">
    <location>
        <begin position="23"/>
        <end position="378"/>
    </location>
</feature>
<feature type="transmembrane region" description="Helical" evidence="1">
    <location>
        <begin position="119"/>
        <end position="139"/>
    </location>
</feature>
<gene>
    <name evidence="3" type="ORF">C8Q69DRAFT_326438</name>
</gene>
<reference evidence="3 4" key="1">
    <citation type="journal article" date="2018" name="Front. Microbiol.">
        <title>Genomic and genetic insights into a cosmopolitan fungus, Paecilomyces variotii (Eurotiales).</title>
        <authorList>
            <person name="Urquhart A.S."/>
            <person name="Mondo S.J."/>
            <person name="Makela M.R."/>
            <person name="Hane J.K."/>
            <person name="Wiebenga A."/>
            <person name="He G."/>
            <person name="Mihaltcheva S."/>
            <person name="Pangilinan J."/>
            <person name="Lipzen A."/>
            <person name="Barry K."/>
            <person name="de Vries R.P."/>
            <person name="Grigoriev I.V."/>
            <person name="Idnurm A."/>
        </authorList>
    </citation>
    <scope>NUCLEOTIDE SEQUENCE [LARGE SCALE GENOMIC DNA]</scope>
    <source>
        <strain evidence="3 4">CBS 101075</strain>
    </source>
</reference>
<evidence type="ECO:0000259" key="2">
    <source>
        <dbReference type="Pfam" id="PF01757"/>
    </source>
</evidence>
<evidence type="ECO:0000256" key="1">
    <source>
        <dbReference type="SAM" id="Phobius"/>
    </source>
</evidence>